<evidence type="ECO:0000313" key="6">
    <source>
        <dbReference type="Proteomes" id="UP000026962"/>
    </source>
</evidence>
<feature type="domain" description="BTB" evidence="3">
    <location>
        <begin position="515"/>
        <end position="582"/>
    </location>
</feature>
<evidence type="ECO:0000259" key="3">
    <source>
        <dbReference type="PROSITE" id="PS50097"/>
    </source>
</evidence>
<evidence type="ECO:0000313" key="5">
    <source>
        <dbReference type="EnsemblPlants" id="OPUNC06G21910.2"/>
    </source>
</evidence>
<protein>
    <recommendedName>
        <fullName evidence="7">BTB domain-containing protein</fullName>
    </recommendedName>
</protein>
<dbReference type="SMART" id="SM00225">
    <property type="entry name" value="BTB"/>
    <property type="match status" value="3"/>
</dbReference>
<dbReference type="CDD" id="cd18280">
    <property type="entry name" value="BTB_POZ_BPM_plant"/>
    <property type="match status" value="2"/>
</dbReference>
<accession>A0A0E0LEH0</accession>
<keyword evidence="6" id="KW-1185">Reference proteome</keyword>
<dbReference type="Pfam" id="PF24570">
    <property type="entry name" value="BACK_BPM_SPOP"/>
    <property type="match status" value="3"/>
</dbReference>
<comment type="pathway">
    <text evidence="1">Protein modification; protein ubiquitination.</text>
</comment>
<evidence type="ECO:0008006" key="7">
    <source>
        <dbReference type="Google" id="ProtNLM"/>
    </source>
</evidence>
<dbReference type="SUPFAM" id="SSF54695">
    <property type="entry name" value="POZ domain"/>
    <property type="match status" value="3"/>
</dbReference>
<evidence type="ECO:0000256" key="1">
    <source>
        <dbReference type="ARBA" id="ARBA00004906"/>
    </source>
</evidence>
<dbReference type="SUPFAM" id="SSF49599">
    <property type="entry name" value="TRAF domain-like"/>
    <property type="match status" value="3"/>
</dbReference>
<dbReference type="PANTHER" id="PTHR26379">
    <property type="entry name" value="BTB/POZ AND MATH DOMAIN-CONTAINING PROTEIN 1"/>
    <property type="match status" value="1"/>
</dbReference>
<evidence type="ECO:0000259" key="4">
    <source>
        <dbReference type="PROSITE" id="PS50144"/>
    </source>
</evidence>
<evidence type="ECO:0000256" key="2">
    <source>
        <dbReference type="ARBA" id="ARBA00010846"/>
    </source>
</evidence>
<organism evidence="5">
    <name type="scientific">Oryza punctata</name>
    <name type="common">Red rice</name>
    <dbReference type="NCBI Taxonomy" id="4537"/>
    <lineage>
        <taxon>Eukaryota</taxon>
        <taxon>Viridiplantae</taxon>
        <taxon>Streptophyta</taxon>
        <taxon>Embryophyta</taxon>
        <taxon>Tracheophyta</taxon>
        <taxon>Spermatophyta</taxon>
        <taxon>Magnoliopsida</taxon>
        <taxon>Liliopsida</taxon>
        <taxon>Poales</taxon>
        <taxon>Poaceae</taxon>
        <taxon>BOP clade</taxon>
        <taxon>Oryzoideae</taxon>
        <taxon>Oryzeae</taxon>
        <taxon>Oryzinae</taxon>
        <taxon>Oryza</taxon>
    </lineage>
</organism>
<dbReference type="InterPro" id="IPR008974">
    <property type="entry name" value="TRAF-like"/>
</dbReference>
<reference evidence="5" key="1">
    <citation type="submission" date="2015-04" db="UniProtKB">
        <authorList>
            <consortium name="EnsemblPlants"/>
        </authorList>
    </citation>
    <scope>IDENTIFICATION</scope>
</reference>
<dbReference type="STRING" id="4537.A0A0E0LEH0"/>
<dbReference type="InterPro" id="IPR056423">
    <property type="entry name" value="BACK_BPM_SPOP"/>
</dbReference>
<sequence length="995" mass="109431">MAALSSDLTQAARAVHKFTVNGYSATKAMAKHEHVASKRLTVAGYGWEIHYAPCHDAHWHYWVAFKLVFLGVGDDNDAGVVNASLSCRLVDQSTSRGLRFDSPASEEKSESHAFTGANESSPWVLLVKRKELEASRFVVRDSFTVRCTITVLISKNTINSAEPSPDLHLQLGELLRSGRFADVEYSSSSFPAFPSRRTAVLKGGTRKKDGSVRVEIIDDMKADVFRALLHFIYTDTFLELDYWGENNSDALPPRPAVMSLNEAAGRYGLKRLKQICENKLGFDEACSADCAPSGGIDVDTAAATLALAEQHNCSLLKAKCVDFIVRTPANLDVASSTMRNGCVAIAETCREVRLLKIDGYSLTAIGKDARIKSGWNVDGYDWEIHFVPSMWRGGRQEWVQLELIFLSEPRGQGVKASLRCLLVDPSGKLKPHQERSVSQTFRRPRDSAELFLSSRNDLTSLGYLKDDCLTVECTITVLKEFPEPVVTTDPIKEVQVPSSDLHKHLGELLQKETGTDITFVVSGECFAAHKNILAARSPVFMAEFFGHMKEASSGRVVIEDMDAAVFEIMLHFIYTDTVPELNHQQEESATTMATHLLAVADRYGLNRLKLICESKLSGGIVVDTVATTLALAEQHNCSLLKAKCVEFIIRTPGNLDAVLLTDGFKHLEASCPSVRWVGGHDWEIRLRPKDPWVGRRDRPLTLKLVLRSEPCTGSVKAQLSCCLVDLTQKLKPSEMKTVSHKFHKPGDYSPRAVFMARDELKSSGYLTDDSYVVQCAITVLREQPEISAAAGDSQNAAVAPSSELHAHLGTLLENKTGADVTFVVSGESFAAHKAILASRSPVFMAELFGAMKMKASQRVEIKDMEAPVFKAILHFVYTDTVPELDHRDDEEMEAAATAMAQHLLAGADRYGLERLKLICASKLAERIDVDTVSTTLALAEQHDCSHLKAKCVEFIAAGTAENLDAVLATDGYKHLEASCPSVLTDLVKVARGRKK</sequence>
<dbReference type="Gene3D" id="6.10.250.3030">
    <property type="match status" value="2"/>
</dbReference>
<dbReference type="PROSITE" id="PS50144">
    <property type="entry name" value="MATH"/>
    <property type="match status" value="1"/>
</dbReference>
<dbReference type="InterPro" id="IPR045005">
    <property type="entry name" value="BPM1-6"/>
</dbReference>
<dbReference type="Pfam" id="PF00651">
    <property type="entry name" value="BTB"/>
    <property type="match status" value="3"/>
</dbReference>
<dbReference type="GO" id="GO:0016567">
    <property type="term" value="P:protein ubiquitination"/>
    <property type="evidence" value="ECO:0007669"/>
    <property type="project" value="InterPro"/>
</dbReference>
<dbReference type="PANTHER" id="PTHR26379:SF180">
    <property type="entry name" value="TRAF TRANSCRIPTION FACTOR"/>
    <property type="match status" value="1"/>
</dbReference>
<dbReference type="eggNOG" id="KOG1987">
    <property type="taxonomic scope" value="Eukaryota"/>
</dbReference>
<dbReference type="InterPro" id="IPR011333">
    <property type="entry name" value="SKP1/BTB/POZ_sf"/>
</dbReference>
<dbReference type="Proteomes" id="UP000026962">
    <property type="component" value="Chromosome 6"/>
</dbReference>
<dbReference type="HOGENOM" id="CLU_004253_5_0_1"/>
<dbReference type="CDD" id="cd00121">
    <property type="entry name" value="MATH"/>
    <property type="match status" value="3"/>
</dbReference>
<dbReference type="Gene3D" id="2.60.210.10">
    <property type="entry name" value="Apoptosis, Tumor Necrosis Factor Receptor Associated Protein 2, Chain A"/>
    <property type="match status" value="3"/>
</dbReference>
<feature type="domain" description="BTB" evidence="3">
    <location>
        <begin position="818"/>
        <end position="885"/>
    </location>
</feature>
<dbReference type="Pfam" id="PF22486">
    <property type="entry name" value="MATH_2"/>
    <property type="match status" value="2"/>
</dbReference>
<dbReference type="AlphaFoldDB" id="A0A0E0LEH0"/>
<dbReference type="PROSITE" id="PS50097">
    <property type="entry name" value="BTB"/>
    <property type="match status" value="2"/>
</dbReference>
<reference evidence="5" key="2">
    <citation type="submission" date="2018-05" db="EMBL/GenBank/DDBJ databases">
        <title>OpunRS2 (Oryza punctata Reference Sequence Version 2).</title>
        <authorList>
            <person name="Zhang J."/>
            <person name="Kudrna D."/>
            <person name="Lee S."/>
            <person name="Talag J."/>
            <person name="Welchert J."/>
            <person name="Wing R.A."/>
        </authorList>
    </citation>
    <scope>NUCLEOTIDE SEQUENCE [LARGE SCALE GENOMIC DNA]</scope>
</reference>
<proteinExistence type="inferred from homology"/>
<dbReference type="InterPro" id="IPR002083">
    <property type="entry name" value="MATH/TRAF_dom"/>
</dbReference>
<dbReference type="Gramene" id="OPUNC06G21910.2">
    <property type="protein sequence ID" value="OPUNC06G21910.2"/>
    <property type="gene ID" value="OPUNC06G21910"/>
</dbReference>
<name>A0A0E0LEH0_ORYPU</name>
<dbReference type="InterPro" id="IPR000210">
    <property type="entry name" value="BTB/POZ_dom"/>
</dbReference>
<feature type="domain" description="MATH" evidence="4">
    <location>
        <begin position="13"/>
        <end position="149"/>
    </location>
</feature>
<dbReference type="Gene3D" id="3.30.710.10">
    <property type="entry name" value="Potassium Channel Kv1.1, Chain A"/>
    <property type="match status" value="3"/>
</dbReference>
<dbReference type="EnsemblPlants" id="OPUNC06G21910.2">
    <property type="protein sequence ID" value="OPUNC06G21910.2"/>
    <property type="gene ID" value="OPUNC06G21910"/>
</dbReference>
<comment type="similarity">
    <text evidence="2">Belongs to the Tdpoz family.</text>
</comment>
<dbReference type="Pfam" id="PF00917">
    <property type="entry name" value="MATH"/>
    <property type="match status" value="1"/>
</dbReference>
<dbReference type="Gene3D" id="1.25.40.420">
    <property type="match status" value="1"/>
</dbReference>